<proteinExistence type="predicted"/>
<evidence type="ECO:0000313" key="2">
    <source>
        <dbReference type="Proteomes" id="UP000176288"/>
    </source>
</evidence>
<dbReference type="Pfam" id="PF01371">
    <property type="entry name" value="Trp_repressor"/>
    <property type="match status" value="1"/>
</dbReference>
<sequence>MKRRERHATPDISLLSSIMAAIDNPEDMAVFLIDLCTPTELEALADRWRVVPLLNEGMSYRKVREVSGVSVTTIGRVARYMGTGVGGYDLGLDIMEKLGLKDEVVEKALAEAEAAEKAEEKK</sequence>
<dbReference type="Gene3D" id="1.10.1270.10">
    <property type="entry name" value="TrpR-like"/>
    <property type="match status" value="1"/>
</dbReference>
<dbReference type="InterPro" id="IPR013368">
    <property type="entry name" value="YecD_YerC"/>
</dbReference>
<dbReference type="EMBL" id="CP017812">
    <property type="protein sequence ID" value="AOZ72964.1"/>
    <property type="molecule type" value="Genomic_DNA"/>
</dbReference>
<dbReference type="InterPro" id="IPR000831">
    <property type="entry name" value="Trp_repress"/>
</dbReference>
<accession>A0A1D9MKX7</accession>
<dbReference type="InterPro" id="IPR038116">
    <property type="entry name" value="TrpR-like_sf"/>
</dbReference>
<protein>
    <recommendedName>
        <fullName evidence="3">DNA-binding transcriptional regulator</fullName>
    </recommendedName>
</protein>
<name>A0A1D9MKX7_9ACTO</name>
<reference evidence="1 2" key="1">
    <citation type="submission" date="2016-10" db="EMBL/GenBank/DDBJ databases">
        <title>Actinomyces aegypiusis sp. nov., isolated from the Aegypius monachus in Qinghai Tibet Plateau China.</title>
        <authorList>
            <person name="Wang Y."/>
        </authorList>
    </citation>
    <scope>NUCLEOTIDE SEQUENCE [LARGE SCALE GENOMIC DNA]</scope>
    <source>
        <strain evidence="1 2">VUL4_3</strain>
    </source>
</reference>
<dbReference type="InterPro" id="IPR010921">
    <property type="entry name" value="Trp_repressor/repl_initiator"/>
</dbReference>
<keyword evidence="2" id="KW-1185">Reference proteome</keyword>
<dbReference type="STRING" id="1912795.BK816_06395"/>
<evidence type="ECO:0008006" key="3">
    <source>
        <dbReference type="Google" id="ProtNLM"/>
    </source>
</evidence>
<dbReference type="SUPFAM" id="SSF48295">
    <property type="entry name" value="TrpR-like"/>
    <property type="match status" value="1"/>
</dbReference>
<gene>
    <name evidence="1" type="ORF">BK816_06395</name>
</gene>
<dbReference type="KEGG" id="avu:BK816_06395"/>
<organism evidence="1 2">
    <name type="scientific">Boudabousia tangfeifanii</name>
    <dbReference type="NCBI Taxonomy" id="1912795"/>
    <lineage>
        <taxon>Bacteria</taxon>
        <taxon>Bacillati</taxon>
        <taxon>Actinomycetota</taxon>
        <taxon>Actinomycetes</taxon>
        <taxon>Actinomycetales</taxon>
        <taxon>Actinomycetaceae</taxon>
        <taxon>Boudabousia</taxon>
    </lineage>
</organism>
<dbReference type="PANTHER" id="PTHR40080">
    <property type="entry name" value="LMO1763 PROTEIN"/>
    <property type="match status" value="1"/>
</dbReference>
<dbReference type="PANTHER" id="PTHR40080:SF1">
    <property type="entry name" value="TRPR-LIKE PROTEIN YERC_YECD"/>
    <property type="match status" value="1"/>
</dbReference>
<dbReference type="RefSeq" id="WP_071164428.1">
    <property type="nucleotide sequence ID" value="NZ_CP017812.1"/>
</dbReference>
<dbReference type="GO" id="GO:0043565">
    <property type="term" value="F:sequence-specific DNA binding"/>
    <property type="evidence" value="ECO:0007669"/>
    <property type="project" value="InterPro"/>
</dbReference>
<dbReference type="GO" id="GO:0003700">
    <property type="term" value="F:DNA-binding transcription factor activity"/>
    <property type="evidence" value="ECO:0007669"/>
    <property type="project" value="InterPro"/>
</dbReference>
<dbReference type="Proteomes" id="UP000176288">
    <property type="component" value="Chromosome"/>
</dbReference>
<evidence type="ECO:0000313" key="1">
    <source>
        <dbReference type="EMBL" id="AOZ72964.1"/>
    </source>
</evidence>
<dbReference type="NCBIfam" id="TIGR02531">
    <property type="entry name" value="yecD_yerC"/>
    <property type="match status" value="1"/>
</dbReference>
<dbReference type="AlphaFoldDB" id="A0A1D9MKX7"/>
<dbReference type="OrthoDB" id="2621539at2"/>